<sequence>MKLNLLKLKRLLPIGLLFITWFLLSATVPTSSSTKENRKRFVGIWEMVVAENESGIELRVPPGYLKFFGKDGSYMFVIVTPEGTFNSQQGSFKVLSEDIYSENIKFSINPNLRNAASKVSYSFLNEDTLQIKGTVNGVPFVEKWKRVKTPVI</sequence>
<evidence type="ECO:0000313" key="3">
    <source>
        <dbReference type="Proteomes" id="UP000192980"/>
    </source>
</evidence>
<dbReference type="InterPro" id="IPR027991">
    <property type="entry name" value="DUF4488"/>
</dbReference>
<dbReference type="Proteomes" id="UP000192980">
    <property type="component" value="Unassembled WGS sequence"/>
</dbReference>
<gene>
    <name evidence="2" type="ORF">SAMN05660862_0436</name>
</gene>
<protein>
    <recommendedName>
        <fullName evidence="1">DUF4488 domain-containing protein</fullName>
    </recommendedName>
</protein>
<dbReference type="Pfam" id="PF14869">
    <property type="entry name" value="DUF4488"/>
    <property type="match status" value="1"/>
</dbReference>
<evidence type="ECO:0000313" key="2">
    <source>
        <dbReference type="EMBL" id="SMG09163.1"/>
    </source>
</evidence>
<dbReference type="RefSeq" id="WP_085471318.1">
    <property type="nucleotide sequence ID" value="NZ_FXAU01000001.1"/>
</dbReference>
<name>A0A1X7I417_9SPHI</name>
<proteinExistence type="predicted"/>
<dbReference type="AlphaFoldDB" id="A0A1X7I417"/>
<accession>A0A1X7I417</accession>
<evidence type="ECO:0000259" key="1">
    <source>
        <dbReference type="Pfam" id="PF14869"/>
    </source>
</evidence>
<organism evidence="2 3">
    <name type="scientific">Sphingobacterium psychroaquaticum</name>
    <dbReference type="NCBI Taxonomy" id="561061"/>
    <lineage>
        <taxon>Bacteria</taxon>
        <taxon>Pseudomonadati</taxon>
        <taxon>Bacteroidota</taxon>
        <taxon>Sphingobacteriia</taxon>
        <taxon>Sphingobacteriales</taxon>
        <taxon>Sphingobacteriaceae</taxon>
        <taxon>Sphingobacterium</taxon>
    </lineage>
</organism>
<keyword evidence="3" id="KW-1185">Reference proteome</keyword>
<reference evidence="2 3" key="1">
    <citation type="submission" date="2017-04" db="EMBL/GenBank/DDBJ databases">
        <authorList>
            <person name="Afonso C.L."/>
            <person name="Miller P.J."/>
            <person name="Scott M.A."/>
            <person name="Spackman E."/>
            <person name="Goraichik I."/>
            <person name="Dimitrov K.M."/>
            <person name="Suarez D.L."/>
            <person name="Swayne D.E."/>
        </authorList>
    </citation>
    <scope>NUCLEOTIDE SEQUENCE [LARGE SCALE GENOMIC DNA]</scope>
    <source>
        <strain evidence="2 3">DSM 22418</strain>
    </source>
</reference>
<dbReference type="OrthoDB" id="672382at2"/>
<dbReference type="EMBL" id="FXAU01000001">
    <property type="protein sequence ID" value="SMG09163.1"/>
    <property type="molecule type" value="Genomic_DNA"/>
</dbReference>
<feature type="domain" description="DUF4488" evidence="1">
    <location>
        <begin position="42"/>
        <end position="150"/>
    </location>
</feature>
<dbReference type="STRING" id="561061.SAMN05660862_0436"/>
<dbReference type="Gene3D" id="2.40.128.490">
    <property type="entry name" value="Uncharacterised protein PF14869, DUF4488"/>
    <property type="match status" value="1"/>
</dbReference>